<keyword evidence="2" id="KW-1185">Reference proteome</keyword>
<dbReference type="RefSeq" id="WP_394513068.1">
    <property type="nucleotide sequence ID" value="NZ_JBIGHX010000008.1"/>
</dbReference>
<dbReference type="Proteomes" id="UP001606302">
    <property type="component" value="Unassembled WGS sequence"/>
</dbReference>
<sequence length="237" mass="26271">MTRTWDKHETQRLVEARFGPAQAAKLAESLRSVTDRQLFSSYHYGEIVRLLNEFETQHLSGIATVLELHAIGNESRQAAFEEFMLAAGAHALAAVQSLHALPDIFAHVVYFATGQDLLPGAPAPRDVNAQKVEGCLKNDQQFKVLCSQLKALHSGSNWKHLAALSNASKHRSVVRSSLNEDWTGQHPRRLQFVQFEQAPKVYPAVPVASLLEPEYERLMAGIIATANLLNEQLSSIP</sequence>
<accession>A0ABW7GPJ3</accession>
<proteinExistence type="predicted"/>
<organism evidence="1 2">
    <name type="scientific">Pelomonas lactea</name>
    <dbReference type="NCBI Taxonomy" id="3299030"/>
    <lineage>
        <taxon>Bacteria</taxon>
        <taxon>Pseudomonadati</taxon>
        <taxon>Pseudomonadota</taxon>
        <taxon>Betaproteobacteria</taxon>
        <taxon>Burkholderiales</taxon>
        <taxon>Sphaerotilaceae</taxon>
        <taxon>Roseateles</taxon>
    </lineage>
</organism>
<evidence type="ECO:0000313" key="2">
    <source>
        <dbReference type="Proteomes" id="UP001606302"/>
    </source>
</evidence>
<evidence type="ECO:0000313" key="1">
    <source>
        <dbReference type="EMBL" id="MFG6463863.1"/>
    </source>
</evidence>
<gene>
    <name evidence="1" type="ORF">ACG04Q_19970</name>
</gene>
<name>A0ABW7GPJ3_9BURK</name>
<protein>
    <submittedName>
        <fullName evidence="1">Uncharacterized protein</fullName>
    </submittedName>
</protein>
<comment type="caution">
    <text evidence="1">The sequence shown here is derived from an EMBL/GenBank/DDBJ whole genome shotgun (WGS) entry which is preliminary data.</text>
</comment>
<dbReference type="EMBL" id="JBIGHX010000008">
    <property type="protein sequence ID" value="MFG6463863.1"/>
    <property type="molecule type" value="Genomic_DNA"/>
</dbReference>
<reference evidence="1 2" key="1">
    <citation type="submission" date="2024-08" db="EMBL/GenBank/DDBJ databases">
        <authorList>
            <person name="Lu H."/>
        </authorList>
    </citation>
    <scope>NUCLEOTIDE SEQUENCE [LARGE SCALE GENOMIC DNA]</scope>
    <source>
        <strain evidence="1 2">DXS20W</strain>
    </source>
</reference>